<proteinExistence type="predicted"/>
<protein>
    <submittedName>
        <fullName evidence="2">Uncharacterized protein</fullName>
    </submittedName>
</protein>
<gene>
    <name evidence="2" type="ORF">NDN08_006049</name>
</gene>
<reference evidence="2 3" key="1">
    <citation type="journal article" date="2023" name="Nat. Commun.">
        <title>Origin of minicircular mitochondrial genomes in red algae.</title>
        <authorList>
            <person name="Lee Y."/>
            <person name="Cho C.H."/>
            <person name="Lee Y.M."/>
            <person name="Park S.I."/>
            <person name="Yang J.H."/>
            <person name="West J.A."/>
            <person name="Bhattacharya D."/>
            <person name="Yoon H.S."/>
        </authorList>
    </citation>
    <scope>NUCLEOTIDE SEQUENCE [LARGE SCALE GENOMIC DNA]</scope>
    <source>
        <strain evidence="2 3">CCMP1338</strain>
        <tissue evidence="2">Whole cell</tissue>
    </source>
</reference>
<comment type="caution">
    <text evidence="2">The sequence shown here is derived from an EMBL/GenBank/DDBJ whole genome shotgun (WGS) entry which is preliminary data.</text>
</comment>
<evidence type="ECO:0000313" key="3">
    <source>
        <dbReference type="Proteomes" id="UP001157974"/>
    </source>
</evidence>
<keyword evidence="1" id="KW-1133">Transmembrane helix</keyword>
<keyword evidence="1" id="KW-0472">Membrane</keyword>
<dbReference type="PANTHER" id="PTHR34548:SF2">
    <property type="entry name" value="PROTEIN TIC 21, CHLOROPLASTIC"/>
    <property type="match status" value="1"/>
</dbReference>
<dbReference type="InterPro" id="IPR022051">
    <property type="entry name" value="DUF3611"/>
</dbReference>
<dbReference type="PANTHER" id="PTHR34548">
    <property type="entry name" value="PROTEIN TIC 21, CHLOROPLASTIC"/>
    <property type="match status" value="1"/>
</dbReference>
<accession>A0AAV8UK27</accession>
<feature type="transmembrane region" description="Helical" evidence="1">
    <location>
        <begin position="115"/>
        <end position="141"/>
    </location>
</feature>
<keyword evidence="3" id="KW-1185">Reference proteome</keyword>
<dbReference type="Pfam" id="PF12263">
    <property type="entry name" value="DUF3611"/>
    <property type="match status" value="1"/>
</dbReference>
<name>A0AAV8UK27_9RHOD</name>
<feature type="transmembrane region" description="Helical" evidence="1">
    <location>
        <begin position="162"/>
        <end position="185"/>
    </location>
</feature>
<dbReference type="AlphaFoldDB" id="A0AAV8UK27"/>
<dbReference type="Proteomes" id="UP001157974">
    <property type="component" value="Unassembled WGS sequence"/>
</dbReference>
<feature type="transmembrane region" description="Helical" evidence="1">
    <location>
        <begin position="88"/>
        <end position="109"/>
    </location>
</feature>
<sequence>MAFALSNGVVRVRSGARVCRGHGDASQLAPRPVLRSADLTRMGAEESEGFQGYPEVDPVVSPAPPADVAAVTPEQYANGRALSRLGWLAWWLELPLSMTTAAIIAFALVTKGSAVSAAVSAGLVFAVAAVVTCLISIIVAWAYAAMGRRIMAGKKSFPASRLIWFGLFLAFIGIILSLLGVQIIVGTTLGKALSSGLSSSNVVQSVSAVTAIDLLVIQGCVNALMSQFIAMTIAMNLYTRFHKAIATD</sequence>
<dbReference type="EMBL" id="JAMWBK010000008">
    <property type="protein sequence ID" value="KAJ8902729.1"/>
    <property type="molecule type" value="Genomic_DNA"/>
</dbReference>
<evidence type="ECO:0000256" key="1">
    <source>
        <dbReference type="SAM" id="Phobius"/>
    </source>
</evidence>
<evidence type="ECO:0000313" key="2">
    <source>
        <dbReference type="EMBL" id="KAJ8902729.1"/>
    </source>
</evidence>
<keyword evidence="1" id="KW-0812">Transmembrane</keyword>
<organism evidence="2 3">
    <name type="scientific">Rhodosorus marinus</name>
    <dbReference type="NCBI Taxonomy" id="101924"/>
    <lineage>
        <taxon>Eukaryota</taxon>
        <taxon>Rhodophyta</taxon>
        <taxon>Stylonematophyceae</taxon>
        <taxon>Stylonematales</taxon>
        <taxon>Stylonemataceae</taxon>
        <taxon>Rhodosorus</taxon>
    </lineage>
</organism>